<dbReference type="EMBL" id="CP087164">
    <property type="protein sequence ID" value="UGS38317.1"/>
    <property type="molecule type" value="Genomic_DNA"/>
</dbReference>
<dbReference type="SMART" id="SM00346">
    <property type="entry name" value="HTH_ICLR"/>
    <property type="match status" value="1"/>
</dbReference>
<sequence>MSGGVQTLDRALAILKLFQSDRPEWGAAEVAREMGLTLPTTSRVMRALEVNGLLMRVEGRRFRLGFGAIELGFRALESIELRERLRAPLIHLARETGETAVLGVVTEARDAARVVDRVEGREMIRISLDIGHTWPLHAGALAKVLLAYMPDRAAILEQPLEKIGRNTITDPAQLHEELERIRRRDGWAESAQETEGDAWGIAQAVVDDHEQPLAAILLIAPLARRTSRHAARLRAALQEALPDARHRLGLSPGPTGVTLESSC</sequence>
<dbReference type="GO" id="GO:0045892">
    <property type="term" value="P:negative regulation of DNA-templated transcription"/>
    <property type="evidence" value="ECO:0007669"/>
    <property type="project" value="TreeGrafter"/>
</dbReference>
<dbReference type="SUPFAM" id="SSF55781">
    <property type="entry name" value="GAF domain-like"/>
    <property type="match status" value="1"/>
</dbReference>
<evidence type="ECO:0000259" key="5">
    <source>
        <dbReference type="PROSITE" id="PS51078"/>
    </source>
</evidence>
<dbReference type="AlphaFoldDB" id="A0A9E6Y2K7"/>
<evidence type="ECO:0000259" key="4">
    <source>
        <dbReference type="PROSITE" id="PS51077"/>
    </source>
</evidence>
<evidence type="ECO:0000256" key="1">
    <source>
        <dbReference type="ARBA" id="ARBA00023015"/>
    </source>
</evidence>
<dbReference type="PROSITE" id="PS51078">
    <property type="entry name" value="ICLR_ED"/>
    <property type="match status" value="1"/>
</dbReference>
<dbReference type="Gene3D" id="3.30.450.40">
    <property type="match status" value="1"/>
</dbReference>
<evidence type="ECO:0000313" key="6">
    <source>
        <dbReference type="EMBL" id="UGS38317.1"/>
    </source>
</evidence>
<dbReference type="KEGG" id="sbae:DSM104329_04741"/>
<dbReference type="InterPro" id="IPR036388">
    <property type="entry name" value="WH-like_DNA-bd_sf"/>
</dbReference>
<feature type="domain" description="HTH iclR-type" evidence="4">
    <location>
        <begin position="5"/>
        <end position="66"/>
    </location>
</feature>
<reference evidence="6" key="1">
    <citation type="journal article" date="2022" name="Int. J. Syst. Evol. Microbiol.">
        <title>Pseudomonas aegrilactucae sp. nov. and Pseudomonas morbosilactucae sp. nov., pathogens causing bacterial rot of lettuce in Japan.</title>
        <authorList>
            <person name="Sawada H."/>
            <person name="Fujikawa T."/>
            <person name="Satou M."/>
        </authorList>
    </citation>
    <scope>NUCLEOTIDE SEQUENCE</scope>
    <source>
        <strain evidence="6">0166_1</strain>
    </source>
</reference>
<feature type="domain" description="IclR-ED" evidence="5">
    <location>
        <begin position="67"/>
        <end position="250"/>
    </location>
</feature>
<accession>A0A9E6Y2K7</accession>
<dbReference type="InterPro" id="IPR014757">
    <property type="entry name" value="Tscrpt_reg_IclR_C"/>
</dbReference>
<protein>
    <submittedName>
        <fullName evidence="6">Transcriptional repressor IclR</fullName>
    </submittedName>
</protein>
<gene>
    <name evidence="6" type="primary">iclR</name>
    <name evidence="6" type="ORF">DSM104329_04741</name>
</gene>
<dbReference type="Pfam" id="PF01614">
    <property type="entry name" value="IclR_C"/>
    <property type="match status" value="1"/>
</dbReference>
<dbReference type="GO" id="GO:0003677">
    <property type="term" value="F:DNA binding"/>
    <property type="evidence" value="ECO:0007669"/>
    <property type="project" value="UniProtKB-KW"/>
</dbReference>
<dbReference type="InterPro" id="IPR050707">
    <property type="entry name" value="HTH_MetabolicPath_Reg"/>
</dbReference>
<proteinExistence type="predicted"/>
<dbReference type="Proteomes" id="UP001162834">
    <property type="component" value="Chromosome"/>
</dbReference>
<evidence type="ECO:0000256" key="2">
    <source>
        <dbReference type="ARBA" id="ARBA00023125"/>
    </source>
</evidence>
<dbReference type="InterPro" id="IPR036390">
    <property type="entry name" value="WH_DNA-bd_sf"/>
</dbReference>
<dbReference type="SUPFAM" id="SSF46785">
    <property type="entry name" value="Winged helix' DNA-binding domain"/>
    <property type="match status" value="1"/>
</dbReference>
<dbReference type="PANTHER" id="PTHR30136">
    <property type="entry name" value="HELIX-TURN-HELIX TRANSCRIPTIONAL REGULATOR, ICLR FAMILY"/>
    <property type="match status" value="1"/>
</dbReference>
<keyword evidence="2" id="KW-0238">DNA-binding</keyword>
<dbReference type="GO" id="GO:0003700">
    <property type="term" value="F:DNA-binding transcription factor activity"/>
    <property type="evidence" value="ECO:0007669"/>
    <property type="project" value="TreeGrafter"/>
</dbReference>
<organism evidence="6 7">
    <name type="scientific">Capillimicrobium parvum</name>
    <dbReference type="NCBI Taxonomy" id="2884022"/>
    <lineage>
        <taxon>Bacteria</taxon>
        <taxon>Bacillati</taxon>
        <taxon>Actinomycetota</taxon>
        <taxon>Thermoleophilia</taxon>
        <taxon>Solirubrobacterales</taxon>
        <taxon>Capillimicrobiaceae</taxon>
        <taxon>Capillimicrobium</taxon>
    </lineage>
</organism>
<dbReference type="InterPro" id="IPR005471">
    <property type="entry name" value="Tscrpt_reg_IclR_N"/>
</dbReference>
<evidence type="ECO:0000313" key="7">
    <source>
        <dbReference type="Proteomes" id="UP001162834"/>
    </source>
</evidence>
<keyword evidence="1" id="KW-0805">Transcription regulation</keyword>
<evidence type="ECO:0000256" key="3">
    <source>
        <dbReference type="ARBA" id="ARBA00023163"/>
    </source>
</evidence>
<name>A0A9E6Y2K7_9ACTN</name>
<dbReference type="PROSITE" id="PS51077">
    <property type="entry name" value="HTH_ICLR"/>
    <property type="match status" value="1"/>
</dbReference>
<dbReference type="Pfam" id="PF09339">
    <property type="entry name" value="HTH_IclR"/>
    <property type="match status" value="1"/>
</dbReference>
<dbReference type="Gene3D" id="1.10.10.10">
    <property type="entry name" value="Winged helix-like DNA-binding domain superfamily/Winged helix DNA-binding domain"/>
    <property type="match status" value="1"/>
</dbReference>
<dbReference type="InterPro" id="IPR029016">
    <property type="entry name" value="GAF-like_dom_sf"/>
</dbReference>
<dbReference type="RefSeq" id="WP_259312341.1">
    <property type="nucleotide sequence ID" value="NZ_CP087164.1"/>
</dbReference>
<keyword evidence="7" id="KW-1185">Reference proteome</keyword>
<keyword evidence="3" id="KW-0804">Transcription</keyword>
<dbReference type="PANTHER" id="PTHR30136:SF24">
    <property type="entry name" value="HTH-TYPE TRANSCRIPTIONAL REPRESSOR ALLR"/>
    <property type="match status" value="1"/>
</dbReference>